<feature type="transmembrane region" description="Helical" evidence="1">
    <location>
        <begin position="12"/>
        <end position="34"/>
    </location>
</feature>
<accession>A0ABR7NSV5</accession>
<proteinExistence type="predicted"/>
<dbReference type="Gene3D" id="3.30.1490.480">
    <property type="entry name" value="Endolytic murein transglycosylase"/>
    <property type="match status" value="1"/>
</dbReference>
<comment type="caution">
    <text evidence="2">The sequence shown here is derived from an EMBL/GenBank/DDBJ whole genome shotgun (WGS) entry which is preliminary data.</text>
</comment>
<dbReference type="RefSeq" id="WP_158359115.1">
    <property type="nucleotide sequence ID" value="NZ_JACRTJ010000018.1"/>
</dbReference>
<dbReference type="Proteomes" id="UP000647491">
    <property type="component" value="Unassembled WGS sequence"/>
</dbReference>
<name>A0ABR7NSV5_9FIRM</name>
<keyword evidence="1" id="KW-0472">Membrane</keyword>
<evidence type="ECO:0000256" key="1">
    <source>
        <dbReference type="SAM" id="Phobius"/>
    </source>
</evidence>
<keyword evidence="1" id="KW-0812">Transmembrane</keyword>
<keyword evidence="3" id="KW-1185">Reference proteome</keyword>
<keyword evidence="1" id="KW-1133">Transmembrane helix</keyword>
<sequence length="127" mass="13973">MSKLTKEINKISLAVIGISGRLVFYALVLVLLVLGVRKTYEFGHDIFYAPGMEALPGTEKTVTLDGTESVADVGKLLEDAGLIRDHVAFSIQAKCYDYEVKKGSFSLNTSQSSKEIINILDEETKKE</sequence>
<organism evidence="2 3">
    <name type="scientific">Enterocloster hominis</name>
    <name type="common">ex Liu et al. 2021</name>
    <dbReference type="NCBI Taxonomy" id="2763663"/>
    <lineage>
        <taxon>Bacteria</taxon>
        <taxon>Bacillati</taxon>
        <taxon>Bacillota</taxon>
        <taxon>Clostridia</taxon>
        <taxon>Lachnospirales</taxon>
        <taxon>Lachnospiraceae</taxon>
        <taxon>Enterocloster</taxon>
    </lineage>
</organism>
<protein>
    <submittedName>
        <fullName evidence="2">Endolytic transglycosylase MltG</fullName>
    </submittedName>
</protein>
<reference evidence="2 3" key="1">
    <citation type="submission" date="2020-08" db="EMBL/GenBank/DDBJ databases">
        <title>Genome public.</title>
        <authorList>
            <person name="Liu C."/>
            <person name="Sun Q."/>
        </authorList>
    </citation>
    <scope>NUCLEOTIDE SEQUENCE [LARGE SCALE GENOMIC DNA]</scope>
    <source>
        <strain evidence="2 3">BX10</strain>
    </source>
</reference>
<gene>
    <name evidence="2" type="ORF">H8708_08110</name>
</gene>
<dbReference type="EMBL" id="JACRTJ010000018">
    <property type="protein sequence ID" value="MBC8599192.1"/>
    <property type="molecule type" value="Genomic_DNA"/>
</dbReference>
<evidence type="ECO:0000313" key="2">
    <source>
        <dbReference type="EMBL" id="MBC8599192.1"/>
    </source>
</evidence>
<evidence type="ECO:0000313" key="3">
    <source>
        <dbReference type="Proteomes" id="UP000647491"/>
    </source>
</evidence>